<dbReference type="GO" id="GO:0005886">
    <property type="term" value="C:plasma membrane"/>
    <property type="evidence" value="ECO:0007669"/>
    <property type="project" value="UniProtKB-SubCell"/>
</dbReference>
<feature type="transmembrane region" description="Helical" evidence="6">
    <location>
        <begin position="91"/>
        <end position="112"/>
    </location>
</feature>
<dbReference type="GeneID" id="66880660"/>
<evidence type="ECO:0000259" key="7">
    <source>
        <dbReference type="Pfam" id="PF00482"/>
    </source>
</evidence>
<feature type="domain" description="Type II secretion system protein GspF" evidence="7">
    <location>
        <begin position="129"/>
        <end position="253"/>
    </location>
</feature>
<feature type="transmembrane region" description="Helical" evidence="6">
    <location>
        <begin position="273"/>
        <end position="292"/>
    </location>
</feature>
<comment type="subcellular location">
    <subcellularLocation>
        <location evidence="1">Cell membrane</location>
        <topology evidence="1">Multi-pass membrane protein</topology>
    </subcellularLocation>
</comment>
<evidence type="ECO:0000313" key="11">
    <source>
        <dbReference type="Proteomes" id="UP000255169"/>
    </source>
</evidence>
<dbReference type="InterPro" id="IPR018076">
    <property type="entry name" value="T2SS_GspF_dom"/>
</dbReference>
<dbReference type="AlphaFoldDB" id="Q0VIP4"/>
<name>Q0VIP4_YERRU</name>
<evidence type="ECO:0000256" key="4">
    <source>
        <dbReference type="ARBA" id="ARBA00022989"/>
    </source>
</evidence>
<keyword evidence="3 6" id="KW-0812">Transmembrane</keyword>
<evidence type="ECO:0000256" key="1">
    <source>
        <dbReference type="ARBA" id="ARBA00004651"/>
    </source>
</evidence>
<dbReference type="PANTHER" id="PTHR35007:SF2">
    <property type="entry name" value="PILUS ASSEMBLE PROTEIN"/>
    <property type="match status" value="1"/>
</dbReference>
<dbReference type="EMBL" id="UHJG01000001">
    <property type="protein sequence ID" value="SUQ01310.1"/>
    <property type="molecule type" value="Genomic_DNA"/>
</dbReference>
<organism evidence="8">
    <name type="scientific">Yersinia ruckeri</name>
    <dbReference type="NCBI Taxonomy" id="29486"/>
    <lineage>
        <taxon>Bacteria</taxon>
        <taxon>Pseudomonadati</taxon>
        <taxon>Pseudomonadota</taxon>
        <taxon>Gammaproteobacteria</taxon>
        <taxon>Enterobacterales</taxon>
        <taxon>Yersiniaceae</taxon>
        <taxon>Yersinia</taxon>
    </lineage>
</organism>
<keyword evidence="2" id="KW-1003">Cell membrane</keyword>
<dbReference type="Proteomes" id="UP000255169">
    <property type="component" value="Unassembled WGS sequence"/>
</dbReference>
<evidence type="ECO:0000313" key="8">
    <source>
        <dbReference type="EMBL" id="ABG79010.1"/>
    </source>
</evidence>
<keyword evidence="5 6" id="KW-0472">Membrane</keyword>
<protein>
    <submittedName>
        <fullName evidence="8 9">TadB</fullName>
    </submittedName>
</protein>
<reference evidence="9" key="2">
    <citation type="journal article" date="2015" name="Genome Announc.">
        <title>Complete Genome Sequence of Yersinia ruckeri Strain CSF007-82, Etiologic Agent of Red Mouth Disease in Salmonid Fish.</title>
        <authorList>
            <person name="Nelson M.C."/>
            <person name="LaPatra S.E."/>
            <person name="Welch T.J."/>
            <person name="Graf J."/>
        </authorList>
    </citation>
    <scope>NUCLEOTIDE SEQUENCE</scope>
    <source>
        <strain evidence="9">CSF007-82</strain>
    </source>
</reference>
<dbReference type="OrthoDB" id="5611741at2"/>
<feature type="transmembrane region" description="Helical" evidence="6">
    <location>
        <begin position="69"/>
        <end position="85"/>
    </location>
</feature>
<dbReference type="EMBL" id="AY576541">
    <property type="protein sequence ID" value="ABG79010.1"/>
    <property type="molecule type" value="Genomic_DNA"/>
</dbReference>
<dbReference type="EMBL" id="LN681231">
    <property type="protein sequence ID" value="CEK28786.1"/>
    <property type="molecule type" value="Genomic_DNA"/>
</dbReference>
<dbReference type="Pfam" id="PF00482">
    <property type="entry name" value="T2SSF"/>
    <property type="match status" value="1"/>
</dbReference>
<accession>Q0VIP4</accession>
<keyword evidence="11" id="KW-1185">Reference proteome</keyword>
<evidence type="ECO:0000256" key="2">
    <source>
        <dbReference type="ARBA" id="ARBA00022475"/>
    </source>
</evidence>
<evidence type="ECO:0000256" key="3">
    <source>
        <dbReference type="ARBA" id="ARBA00022692"/>
    </source>
</evidence>
<evidence type="ECO:0000256" key="6">
    <source>
        <dbReference type="SAM" id="Phobius"/>
    </source>
</evidence>
<evidence type="ECO:0000256" key="5">
    <source>
        <dbReference type="ARBA" id="ARBA00023136"/>
    </source>
</evidence>
<feature type="transmembrane region" description="Helical" evidence="6">
    <location>
        <begin position="6"/>
        <end position="23"/>
    </location>
</feature>
<dbReference type="RefSeq" id="WP_038251162.1">
    <property type="nucleotide sequence ID" value="NZ_CCYO01000005.1"/>
</dbReference>
<keyword evidence="4 6" id="KW-1133">Transmembrane helix</keyword>
<proteinExistence type="predicted"/>
<feature type="transmembrane region" description="Helical" evidence="6">
    <location>
        <begin position="233"/>
        <end position="253"/>
    </location>
</feature>
<reference evidence="8" key="1">
    <citation type="submission" date="2006-12" db="EMBL/GenBank/DDBJ databases">
        <title>Yersinia ruckeri tad genes.</title>
        <authorList>
            <person name="Mendez Sotorrio M.J."/>
            <person name="Guijarro J.A."/>
        </authorList>
    </citation>
    <scope>NUCLEOTIDE SEQUENCE</scope>
    <source>
        <strain evidence="8">150</strain>
    </source>
</reference>
<evidence type="ECO:0000313" key="10">
    <source>
        <dbReference type="EMBL" id="SUQ01310.1"/>
    </source>
</evidence>
<gene>
    <name evidence="8" type="primary">tadB</name>
    <name evidence="9" type="ORF">CSF007_15315</name>
    <name evidence="10" type="ORF">NCTC10476_02661</name>
</gene>
<reference evidence="10 11" key="3">
    <citation type="submission" date="2018-06" db="EMBL/GenBank/DDBJ databases">
        <authorList>
            <consortium name="Pathogen Informatics"/>
            <person name="Doyle S."/>
        </authorList>
    </citation>
    <scope>NUCLEOTIDE SEQUENCE [LARGE SCALE GENOMIC DNA]</scope>
    <source>
        <strain evidence="10 11">NCTC10476</strain>
    </source>
</reference>
<dbReference type="PANTHER" id="PTHR35007">
    <property type="entry name" value="INTEGRAL MEMBRANE PROTEIN-RELATED"/>
    <property type="match status" value="1"/>
</dbReference>
<evidence type="ECO:0000313" key="9">
    <source>
        <dbReference type="EMBL" id="CEK28786.1"/>
    </source>
</evidence>
<dbReference type="STRING" id="29486.UGYR_07530"/>
<sequence length="296" mass="33986">MSILLIVTGLIVFILSINKWLKIKHSIYNVKERKLPIGIIAKIISLFNKNKTKSEYITYLKYIFHKKKMAHIFLPVGFLIATYQLNNHISLTHPTFTFIISIVIVLIVQIILSTKQKNKHFNESFPEVLTIMNMAASSGANLNQILERCGKEIQGELGNEFNLIYRRLNLGEAPEIVFNDAYRKFNYAEFHFFTSVILLNIKQGGQLSDLIKKMHKGITESNKLKQRKAIMTAQIRMTTNVVSLIPIVFTAFLYYIDPNSIETLWSQDVGKEIISYIVISEILGIFIIRNMISRAA</sequence>